<dbReference type="Pfam" id="PF00589">
    <property type="entry name" value="Phage_integrase"/>
    <property type="match status" value="1"/>
</dbReference>
<sequence>MCSARTSGYSNNIDNIWYNPELSASQKLEILGQSASDCPSGIDDLDDSDKLFKSNCNLVPSSETLQMQYKFYATLSYAAEYTGQRVLKESFEKQAHTVNLLHSTKHGSPVDFEKYGKITAEEIREVVKDMNWGNIAEEEQMTRKGKSPAIRSSMVESSRKRKSLDVEGRSATDLPSTKRKSSAVKRPASVHASKKDKSPAVVQDQEESEDEDQQESEDQDQQQGEDEDQEDSEDEDQQESEDQDQQQSEDEKQDSKRATPNTSKKRKKNPKKHYKSRQCPICHKSVMIIRRHVINVHVKKREKIPVARAEAIIQMSYHGNSTRGRKRQEGKGKKKKVFRGRRREICPLCDRVELFLSTHLQRYHQLDRESTQYKNAIRVARQYEGVAREIMWDNHLYENRKKKPVQPADSDDSDYGPADHHEAQEKDPIRLLVEEMSTSDSSNDDSSNDEDYYPSSERPHSLQTTGAQDIIPPSPRIGRRSFSTPKDLKVQDEELHSADGRAVEDGSSNERELDKESLKQPLEESEEDSNDEVELGDDDDESYSIEEISDEENLEEEALNFESLTDYYKRAVGKNTFDTLVILFCQHLQDINGGACKERQAILHAQNVRKIKESLDPKELDQDVESLVKDGGSFIWRHWAKPLLDNKSKRPGTIRAYFCSVAKFFEFILDHTDHGVDGMPDILEDSLQRVQKILPRVRAWGSSINKLYVHEKWSKVLEDRQNSLKPENVEDMMATEAALKAIAFLKKSDVEAVSDKEFVAIRDFLIARIQLENGQRPGPIETAMVEDFQKAEQQKQGYIMLVVKHKTARAGPAPLYMSNNLYSNVKTYVSNVRPLFVAKNEKALFIKKDGKPFQAGTIGRRVTDWWEKAKQLKVNSTKVRKMAASTLHHAQDADKRAVHNLMTHRASTAEQYYMIDNINEVAERGAMVLRKNLNLPPSIETPSSGSTLQLTEAQLDDVDLLFAEIVQTNGPLTMNDTRNMMSESMSLFPLVSEPTMVKKVYDRVAYLKKKEPSDAALAGIEEQSAEDKAKEWMSDRDSVLASETVSQTSSRSKWNAQDTNMIEAAFRAFDKCPKKDVIQVTFKSHETLRDIMERNTFPRCYEKVKNLFKKKKKN</sequence>
<dbReference type="InterPro" id="IPR011010">
    <property type="entry name" value="DNA_brk_join_enz"/>
</dbReference>
<comment type="caution">
    <text evidence="4">The sequence shown here is derived from an EMBL/GenBank/DDBJ whole genome shotgun (WGS) entry which is preliminary data.</text>
</comment>
<protein>
    <recommendedName>
        <fullName evidence="3">Tyr recombinase domain-containing protein</fullName>
    </recommendedName>
</protein>
<dbReference type="GO" id="GO:0006310">
    <property type="term" value="P:DNA recombination"/>
    <property type="evidence" value="ECO:0007669"/>
    <property type="project" value="UniProtKB-KW"/>
</dbReference>
<dbReference type="GO" id="GO:0003677">
    <property type="term" value="F:DNA binding"/>
    <property type="evidence" value="ECO:0007669"/>
    <property type="project" value="InterPro"/>
</dbReference>
<feature type="region of interest" description="Disordered" evidence="2">
    <location>
        <begin position="401"/>
        <end position="554"/>
    </location>
</feature>
<reference evidence="4" key="1">
    <citation type="submission" date="2023-01" db="EMBL/GenBank/DDBJ databases">
        <title>Genome assembly of the deep-sea coral Lophelia pertusa.</title>
        <authorList>
            <person name="Herrera S."/>
            <person name="Cordes E."/>
        </authorList>
    </citation>
    <scope>NUCLEOTIDE SEQUENCE</scope>
    <source>
        <strain evidence="4">USNM1676648</strain>
        <tissue evidence="4">Polyp</tissue>
    </source>
</reference>
<feature type="compositionally biased region" description="Acidic residues" evidence="2">
    <location>
        <begin position="204"/>
        <end position="248"/>
    </location>
</feature>
<evidence type="ECO:0000256" key="1">
    <source>
        <dbReference type="ARBA" id="ARBA00023172"/>
    </source>
</evidence>
<feature type="domain" description="Tyr recombinase" evidence="3">
    <location>
        <begin position="740"/>
        <end position="926"/>
    </location>
</feature>
<dbReference type="PROSITE" id="PS51898">
    <property type="entry name" value="TYR_RECOMBINASE"/>
    <property type="match status" value="1"/>
</dbReference>
<evidence type="ECO:0000259" key="3">
    <source>
        <dbReference type="PROSITE" id="PS51898"/>
    </source>
</evidence>
<dbReference type="Gene3D" id="1.10.443.10">
    <property type="entry name" value="Intergrase catalytic core"/>
    <property type="match status" value="1"/>
</dbReference>
<feature type="compositionally biased region" description="Basic and acidic residues" evidence="2">
    <location>
        <begin position="486"/>
        <end position="522"/>
    </location>
</feature>
<dbReference type="SUPFAM" id="SSF56349">
    <property type="entry name" value="DNA breaking-rejoining enzymes"/>
    <property type="match status" value="1"/>
</dbReference>
<evidence type="ECO:0000256" key="2">
    <source>
        <dbReference type="SAM" id="MobiDB-lite"/>
    </source>
</evidence>
<gene>
    <name evidence="4" type="ORF">OS493_017437</name>
</gene>
<dbReference type="OrthoDB" id="6016600at2759"/>
<feature type="compositionally biased region" description="Acidic residues" evidence="2">
    <location>
        <begin position="442"/>
        <end position="452"/>
    </location>
</feature>
<accession>A0A9W9ZNQ1</accession>
<feature type="compositionally biased region" description="Acidic residues" evidence="2">
    <location>
        <begin position="523"/>
        <end position="554"/>
    </location>
</feature>
<keyword evidence="5" id="KW-1185">Reference proteome</keyword>
<feature type="region of interest" description="Disordered" evidence="2">
    <location>
        <begin position="138"/>
        <end position="279"/>
    </location>
</feature>
<feature type="compositionally biased region" description="Basic residues" evidence="2">
    <location>
        <begin position="263"/>
        <end position="276"/>
    </location>
</feature>
<name>A0A9W9ZNQ1_9CNID</name>
<feature type="compositionally biased region" description="Basic and acidic residues" evidence="2">
    <location>
        <begin position="417"/>
        <end position="433"/>
    </location>
</feature>
<dbReference type="InterPro" id="IPR013762">
    <property type="entry name" value="Integrase-like_cat_sf"/>
</dbReference>
<keyword evidence="1" id="KW-0233">DNA recombination</keyword>
<evidence type="ECO:0000313" key="5">
    <source>
        <dbReference type="Proteomes" id="UP001163046"/>
    </source>
</evidence>
<proteinExistence type="predicted"/>
<dbReference type="InterPro" id="IPR002104">
    <property type="entry name" value="Integrase_catalytic"/>
</dbReference>
<dbReference type="GO" id="GO:0015074">
    <property type="term" value="P:DNA integration"/>
    <property type="evidence" value="ECO:0007669"/>
    <property type="project" value="InterPro"/>
</dbReference>
<dbReference type="AlphaFoldDB" id="A0A9W9ZNQ1"/>
<dbReference type="EMBL" id="MU825882">
    <property type="protein sequence ID" value="KAJ7385072.1"/>
    <property type="molecule type" value="Genomic_DNA"/>
</dbReference>
<organism evidence="4 5">
    <name type="scientific">Desmophyllum pertusum</name>
    <dbReference type="NCBI Taxonomy" id="174260"/>
    <lineage>
        <taxon>Eukaryota</taxon>
        <taxon>Metazoa</taxon>
        <taxon>Cnidaria</taxon>
        <taxon>Anthozoa</taxon>
        <taxon>Hexacorallia</taxon>
        <taxon>Scleractinia</taxon>
        <taxon>Caryophylliina</taxon>
        <taxon>Caryophylliidae</taxon>
        <taxon>Desmophyllum</taxon>
    </lineage>
</organism>
<dbReference type="Proteomes" id="UP001163046">
    <property type="component" value="Unassembled WGS sequence"/>
</dbReference>
<evidence type="ECO:0000313" key="4">
    <source>
        <dbReference type="EMBL" id="KAJ7385072.1"/>
    </source>
</evidence>